<dbReference type="InterPro" id="IPR011249">
    <property type="entry name" value="Metalloenz_LuxS/M16"/>
</dbReference>
<organism evidence="1 2">
    <name type="scientific">Campylobacter jejuni</name>
    <dbReference type="NCBI Taxonomy" id="197"/>
    <lineage>
        <taxon>Bacteria</taxon>
        <taxon>Pseudomonadati</taxon>
        <taxon>Campylobacterota</taxon>
        <taxon>Epsilonproteobacteria</taxon>
        <taxon>Campylobacterales</taxon>
        <taxon>Campylobacteraceae</taxon>
        <taxon>Campylobacter</taxon>
    </lineage>
</organism>
<sequence length="43" mass="4957">MIDYSKITLKNKLDVYTFPVNKNSDVISVDIFYKVGSRNEIMG</sequence>
<dbReference type="Gene3D" id="3.30.830.10">
    <property type="entry name" value="Metalloenzyme, LuxS/M16 peptidase-like"/>
    <property type="match status" value="1"/>
</dbReference>
<gene>
    <name evidence="1" type="ORF">LZC39_12970</name>
</gene>
<dbReference type="GO" id="GO:0046872">
    <property type="term" value="F:metal ion binding"/>
    <property type="evidence" value="ECO:0007669"/>
    <property type="project" value="InterPro"/>
</dbReference>
<evidence type="ECO:0000313" key="2">
    <source>
        <dbReference type="Proteomes" id="UP001199644"/>
    </source>
</evidence>
<dbReference type="SUPFAM" id="SSF63411">
    <property type="entry name" value="LuxS/MPP-like metallohydrolase"/>
    <property type="match status" value="1"/>
</dbReference>
<name>A0AAW5EDG5_CAMJU</name>
<feature type="non-terminal residue" evidence="1">
    <location>
        <position position="43"/>
    </location>
</feature>
<protein>
    <submittedName>
        <fullName evidence="1">Insulinase family protein</fullName>
    </submittedName>
</protein>
<dbReference type="EMBL" id="JAJUOL010000575">
    <property type="protein sequence ID" value="MCH3853001.1"/>
    <property type="molecule type" value="Genomic_DNA"/>
</dbReference>
<dbReference type="Proteomes" id="UP001199644">
    <property type="component" value="Unassembled WGS sequence"/>
</dbReference>
<accession>A0AAW5EDG5</accession>
<dbReference type="AlphaFoldDB" id="A0AAW5EDG5"/>
<comment type="caution">
    <text evidence="1">The sequence shown here is derived from an EMBL/GenBank/DDBJ whole genome shotgun (WGS) entry which is preliminary data.</text>
</comment>
<reference evidence="1" key="1">
    <citation type="submission" date="2021-12" db="EMBL/GenBank/DDBJ databases">
        <title>Prevalence of phenicol resistance gene fexA in Campylobacter isolated from poultry supply chain.</title>
        <authorList>
            <person name="Tang B."/>
            <person name="Zheng X."/>
            <person name="Lin J."/>
            <person name="Lin R."/>
            <person name="Yang H."/>
            <person name="Shen Z."/>
            <person name="Xia F."/>
        </authorList>
    </citation>
    <scope>NUCLEOTIDE SEQUENCE</scope>
    <source>
        <strain evidence="1">CJHN2011004</strain>
    </source>
</reference>
<evidence type="ECO:0000313" key="1">
    <source>
        <dbReference type="EMBL" id="MCH3853001.1"/>
    </source>
</evidence>
<proteinExistence type="predicted"/>